<accession>A0A8J2ZUI7</accession>
<dbReference type="InterPro" id="IPR009061">
    <property type="entry name" value="DNA-bd_dom_put_sf"/>
</dbReference>
<dbReference type="Pfam" id="PF07739">
    <property type="entry name" value="TipAS"/>
    <property type="match status" value="1"/>
</dbReference>
<dbReference type="Gene3D" id="1.10.1660.10">
    <property type="match status" value="1"/>
</dbReference>
<proteinExistence type="predicted"/>
<evidence type="ECO:0000313" key="4">
    <source>
        <dbReference type="Proteomes" id="UP000656813"/>
    </source>
</evidence>
<dbReference type="EMBL" id="BMFV01000004">
    <property type="protein sequence ID" value="GGH77425.1"/>
    <property type="molecule type" value="Genomic_DNA"/>
</dbReference>
<dbReference type="PRINTS" id="PR00040">
    <property type="entry name" value="HTHMERR"/>
</dbReference>
<dbReference type="PANTHER" id="PTHR30204">
    <property type="entry name" value="REDOX-CYCLING DRUG-SENSING TRANSCRIPTIONAL ACTIVATOR SOXR"/>
    <property type="match status" value="1"/>
</dbReference>
<evidence type="ECO:0000259" key="2">
    <source>
        <dbReference type="PROSITE" id="PS50937"/>
    </source>
</evidence>
<gene>
    <name evidence="3" type="ORF">GCM10007096_09310</name>
</gene>
<protein>
    <recommendedName>
        <fullName evidence="2">HTH merR-type domain-containing protein</fullName>
    </recommendedName>
</protein>
<dbReference type="GO" id="GO:0003700">
    <property type="term" value="F:DNA-binding transcription factor activity"/>
    <property type="evidence" value="ECO:0007669"/>
    <property type="project" value="InterPro"/>
</dbReference>
<dbReference type="InterPro" id="IPR047057">
    <property type="entry name" value="MerR_fam"/>
</dbReference>
<reference evidence="3" key="1">
    <citation type="journal article" date="2014" name="Int. J. Syst. Evol. Microbiol.">
        <title>Complete genome sequence of Corynebacterium casei LMG S-19264T (=DSM 44701T), isolated from a smear-ripened cheese.</title>
        <authorList>
            <consortium name="US DOE Joint Genome Institute (JGI-PGF)"/>
            <person name="Walter F."/>
            <person name="Albersmeier A."/>
            <person name="Kalinowski J."/>
            <person name="Ruckert C."/>
        </authorList>
    </citation>
    <scope>NUCLEOTIDE SEQUENCE</scope>
    <source>
        <strain evidence="3">CGMCC 1.12777</strain>
    </source>
</reference>
<dbReference type="SUPFAM" id="SSF46955">
    <property type="entry name" value="Putative DNA-binding domain"/>
    <property type="match status" value="1"/>
</dbReference>
<dbReference type="PROSITE" id="PS50937">
    <property type="entry name" value="HTH_MERR_2"/>
    <property type="match status" value="1"/>
</dbReference>
<evidence type="ECO:0000256" key="1">
    <source>
        <dbReference type="ARBA" id="ARBA00023125"/>
    </source>
</evidence>
<feature type="domain" description="HTH merR-type" evidence="2">
    <location>
        <begin position="5"/>
        <end position="74"/>
    </location>
</feature>
<name>A0A8J2ZUI7_9BACL</name>
<reference evidence="3" key="2">
    <citation type="submission" date="2020-09" db="EMBL/GenBank/DDBJ databases">
        <authorList>
            <person name="Sun Q."/>
            <person name="Zhou Y."/>
        </authorList>
    </citation>
    <scope>NUCLEOTIDE SEQUENCE</scope>
    <source>
        <strain evidence="3">CGMCC 1.12777</strain>
    </source>
</reference>
<dbReference type="SMART" id="SM00422">
    <property type="entry name" value="HTH_MERR"/>
    <property type="match status" value="1"/>
</dbReference>
<keyword evidence="1" id="KW-0238">DNA-binding</keyword>
<organism evidence="3 4">
    <name type="scientific">Pullulanibacillus pueri</name>
    <dbReference type="NCBI Taxonomy" id="1437324"/>
    <lineage>
        <taxon>Bacteria</taxon>
        <taxon>Bacillati</taxon>
        <taxon>Bacillota</taxon>
        <taxon>Bacilli</taxon>
        <taxon>Bacillales</taxon>
        <taxon>Sporolactobacillaceae</taxon>
        <taxon>Pullulanibacillus</taxon>
    </lineage>
</organism>
<dbReference type="InterPro" id="IPR000551">
    <property type="entry name" value="MerR-type_HTH_dom"/>
</dbReference>
<dbReference type="PANTHER" id="PTHR30204:SF96">
    <property type="entry name" value="CHROMOSOME-ANCHORING PROTEIN RACA"/>
    <property type="match status" value="1"/>
</dbReference>
<dbReference type="CDD" id="cd01106">
    <property type="entry name" value="HTH_TipAL-Mta"/>
    <property type="match status" value="1"/>
</dbReference>
<dbReference type="Pfam" id="PF13411">
    <property type="entry name" value="MerR_1"/>
    <property type="match status" value="1"/>
</dbReference>
<comment type="caution">
    <text evidence="3">The sequence shown here is derived from an EMBL/GenBank/DDBJ whole genome shotgun (WGS) entry which is preliminary data.</text>
</comment>
<dbReference type="AlphaFoldDB" id="A0A8J2ZUI7"/>
<sequence length="270" mass="31991">MDQNVYHIKEFAKKASISVRTLRYYDKRGLLVPSVYDKSGFKLYTDEDFTQLQSILSFKFLGFSLDEIQDILSEHPVDLSQRLKQQKMMMRGKRAQMDQILEAIEQAEKSIHSNLTDQNSITKLIQVTQMNLKSEWVNQNLDNDERLTMREIAKESYSKEALQKLVAKGWTEKDHKKHLNDYQYFRKNLTKLVTEGYSPDSSEAQELVKYLQEMNNRRIQGDPEIREGMKKSWEKFNSLPKTKQPKTYGISEQEREFIKEASKIFYKYKK</sequence>
<dbReference type="RefSeq" id="WP_188496223.1">
    <property type="nucleotide sequence ID" value="NZ_BMFV01000004.1"/>
</dbReference>
<keyword evidence="4" id="KW-1185">Reference proteome</keyword>
<evidence type="ECO:0000313" key="3">
    <source>
        <dbReference type="EMBL" id="GGH77425.1"/>
    </source>
</evidence>
<dbReference type="Proteomes" id="UP000656813">
    <property type="component" value="Unassembled WGS sequence"/>
</dbReference>
<dbReference type="GO" id="GO:0003677">
    <property type="term" value="F:DNA binding"/>
    <property type="evidence" value="ECO:0007669"/>
    <property type="project" value="UniProtKB-KW"/>
</dbReference>
<dbReference type="InterPro" id="IPR012925">
    <property type="entry name" value="TipAS_dom"/>
</dbReference>